<keyword evidence="3" id="KW-1185">Reference proteome</keyword>
<protein>
    <recommendedName>
        <fullName evidence="1">Aminotransferase-like plant mobile domain-containing protein</fullName>
    </recommendedName>
</protein>
<dbReference type="Pfam" id="PF10536">
    <property type="entry name" value="PMD"/>
    <property type="match status" value="1"/>
</dbReference>
<feature type="domain" description="Aminotransferase-like plant mobile" evidence="1">
    <location>
        <begin position="19"/>
        <end position="115"/>
    </location>
</feature>
<sequence>MFSYSHLVSYYLESNCVNKISHIRWRNWEHVDRRYKYLTLAHFRKALHDLQEGQFVWVAYAVDRVDPDIIPPDIYMHSVCWSATMPLVCFECIEWHATDRYRRQFSFVQGVPHQERNLNKAHGEVMTGPKNLN</sequence>
<dbReference type="GO" id="GO:0010073">
    <property type="term" value="P:meristem maintenance"/>
    <property type="evidence" value="ECO:0007669"/>
    <property type="project" value="InterPro"/>
</dbReference>
<evidence type="ECO:0000259" key="1">
    <source>
        <dbReference type="Pfam" id="PF10536"/>
    </source>
</evidence>
<accession>A0A444ZVN5</accession>
<evidence type="ECO:0000313" key="3">
    <source>
        <dbReference type="Proteomes" id="UP000289738"/>
    </source>
</evidence>
<dbReference type="InterPro" id="IPR019557">
    <property type="entry name" value="AminoTfrase-like_pln_mobile"/>
</dbReference>
<name>A0A444ZVN5_ARAHY</name>
<comment type="caution">
    <text evidence="2">The sequence shown here is derived from an EMBL/GenBank/DDBJ whole genome shotgun (WGS) entry which is preliminary data.</text>
</comment>
<evidence type="ECO:0000313" key="2">
    <source>
        <dbReference type="EMBL" id="RYR18144.1"/>
    </source>
</evidence>
<dbReference type="EMBL" id="SDMP01000013">
    <property type="protein sequence ID" value="RYR18144.1"/>
    <property type="molecule type" value="Genomic_DNA"/>
</dbReference>
<gene>
    <name evidence="2" type="ORF">Ahy_B03g062772</name>
</gene>
<dbReference type="PANTHER" id="PTHR46033">
    <property type="entry name" value="PROTEIN MAIN-LIKE 2"/>
    <property type="match status" value="1"/>
</dbReference>
<proteinExistence type="predicted"/>
<dbReference type="Proteomes" id="UP000289738">
    <property type="component" value="Chromosome B03"/>
</dbReference>
<dbReference type="AlphaFoldDB" id="A0A444ZVN5"/>
<dbReference type="InterPro" id="IPR044824">
    <property type="entry name" value="MAIN-like"/>
</dbReference>
<dbReference type="PANTHER" id="PTHR46033:SF8">
    <property type="entry name" value="PROTEIN MAINTENANCE OF MERISTEMS-LIKE"/>
    <property type="match status" value="1"/>
</dbReference>
<reference evidence="2 3" key="1">
    <citation type="submission" date="2019-01" db="EMBL/GenBank/DDBJ databases">
        <title>Sequencing of cultivated peanut Arachis hypogaea provides insights into genome evolution and oil improvement.</title>
        <authorList>
            <person name="Chen X."/>
        </authorList>
    </citation>
    <scope>NUCLEOTIDE SEQUENCE [LARGE SCALE GENOMIC DNA]</scope>
    <source>
        <strain evidence="3">cv. Fuhuasheng</strain>
        <tissue evidence="2">Leaves</tissue>
    </source>
</reference>
<organism evidence="2 3">
    <name type="scientific">Arachis hypogaea</name>
    <name type="common">Peanut</name>
    <dbReference type="NCBI Taxonomy" id="3818"/>
    <lineage>
        <taxon>Eukaryota</taxon>
        <taxon>Viridiplantae</taxon>
        <taxon>Streptophyta</taxon>
        <taxon>Embryophyta</taxon>
        <taxon>Tracheophyta</taxon>
        <taxon>Spermatophyta</taxon>
        <taxon>Magnoliopsida</taxon>
        <taxon>eudicotyledons</taxon>
        <taxon>Gunneridae</taxon>
        <taxon>Pentapetalae</taxon>
        <taxon>rosids</taxon>
        <taxon>fabids</taxon>
        <taxon>Fabales</taxon>
        <taxon>Fabaceae</taxon>
        <taxon>Papilionoideae</taxon>
        <taxon>50 kb inversion clade</taxon>
        <taxon>dalbergioids sensu lato</taxon>
        <taxon>Dalbergieae</taxon>
        <taxon>Pterocarpus clade</taxon>
        <taxon>Arachis</taxon>
    </lineage>
</organism>